<organism evidence="2 3">
    <name type="scientific">Granulosicoccus antarcticus IMCC3135</name>
    <dbReference type="NCBI Taxonomy" id="1192854"/>
    <lineage>
        <taxon>Bacteria</taxon>
        <taxon>Pseudomonadati</taxon>
        <taxon>Pseudomonadota</taxon>
        <taxon>Gammaproteobacteria</taxon>
        <taxon>Chromatiales</taxon>
        <taxon>Granulosicoccaceae</taxon>
        <taxon>Granulosicoccus</taxon>
    </lineage>
</organism>
<dbReference type="Proteomes" id="UP000250079">
    <property type="component" value="Chromosome"/>
</dbReference>
<proteinExistence type="predicted"/>
<dbReference type="SUPFAM" id="SSF54593">
    <property type="entry name" value="Glyoxalase/Bleomycin resistance protein/Dihydroxybiphenyl dioxygenase"/>
    <property type="match status" value="1"/>
</dbReference>
<dbReference type="EMBL" id="CP018632">
    <property type="protein sequence ID" value="ASJ75251.1"/>
    <property type="molecule type" value="Genomic_DNA"/>
</dbReference>
<dbReference type="Pfam" id="PF13468">
    <property type="entry name" value="Glyoxalase_3"/>
    <property type="match status" value="1"/>
</dbReference>
<protein>
    <recommendedName>
        <fullName evidence="1">Glyoxalase-like domain-containing protein</fullName>
    </recommendedName>
</protein>
<dbReference type="InterPro" id="IPR025870">
    <property type="entry name" value="Glyoxalase-like_dom"/>
</dbReference>
<feature type="domain" description="Glyoxalase-like" evidence="1">
    <location>
        <begin position="11"/>
        <end position="192"/>
    </location>
</feature>
<dbReference type="Gene3D" id="3.10.180.10">
    <property type="entry name" value="2,3-Dihydroxybiphenyl 1,2-Dioxygenase, domain 1"/>
    <property type="match status" value="1"/>
</dbReference>
<evidence type="ECO:0000259" key="1">
    <source>
        <dbReference type="Pfam" id="PF13468"/>
    </source>
</evidence>
<sequence>MNPSNPDRCRLDHLVICARDLAQGVEWFGDLSGVQLPIGGQHPLMATHNHLTALSDDSFLEVIAIDPDAPAPAFSAGQQRWFSLDNGAHQAQLEIAPRLTTWVVATRNLDAALAALRKLGLNPGEPVEQTRGDMRWRLSLQNDGSLACDGVFPILIEWPEGVNPVSRMQDQNVRLEALHLSHPDFERIEAGLRILGIAELATIEEGTASIRADFSVGNQSFSVNS</sequence>
<keyword evidence="3" id="KW-1185">Reference proteome</keyword>
<name>A0A2Z2NZ88_9GAMM</name>
<dbReference type="InterPro" id="IPR029068">
    <property type="entry name" value="Glyas_Bleomycin-R_OHBP_Dase"/>
</dbReference>
<dbReference type="OrthoDB" id="5801364at2"/>
<evidence type="ECO:0000313" key="2">
    <source>
        <dbReference type="EMBL" id="ASJ75251.1"/>
    </source>
</evidence>
<reference evidence="2 3" key="1">
    <citation type="submission" date="2016-12" db="EMBL/GenBank/DDBJ databases">
        <authorList>
            <person name="Song W.-J."/>
            <person name="Kurnit D.M."/>
        </authorList>
    </citation>
    <scope>NUCLEOTIDE SEQUENCE [LARGE SCALE GENOMIC DNA]</scope>
    <source>
        <strain evidence="2 3">IMCC3135</strain>
    </source>
</reference>
<dbReference type="KEGG" id="gai:IMCC3135_25980"/>
<dbReference type="AlphaFoldDB" id="A0A2Z2NZ88"/>
<evidence type="ECO:0000313" key="3">
    <source>
        <dbReference type="Proteomes" id="UP000250079"/>
    </source>
</evidence>
<dbReference type="RefSeq" id="WP_088920188.1">
    <property type="nucleotide sequence ID" value="NZ_CP018632.1"/>
</dbReference>
<gene>
    <name evidence="2" type="ORF">IMCC3135_25980</name>
</gene>
<accession>A0A2Z2NZ88</accession>